<dbReference type="GO" id="GO:0005737">
    <property type="term" value="C:cytoplasm"/>
    <property type="evidence" value="ECO:0007669"/>
    <property type="project" value="TreeGrafter"/>
</dbReference>
<dbReference type="EMBL" id="CP016545">
    <property type="protein sequence ID" value="ANU08419.1"/>
    <property type="molecule type" value="Genomic_DNA"/>
</dbReference>
<accession>A0A1C7DA99</accession>
<dbReference type="InterPro" id="IPR032465">
    <property type="entry name" value="ACMSD"/>
</dbReference>
<dbReference type="PANTHER" id="PTHR21240:SF28">
    <property type="entry name" value="ISO-OROTATE DECARBOXYLASE (EUROFUNG)"/>
    <property type="match status" value="1"/>
</dbReference>
<evidence type="ECO:0000256" key="1">
    <source>
        <dbReference type="ARBA" id="ARBA00023239"/>
    </source>
</evidence>
<keyword evidence="4" id="KW-1185">Reference proteome</keyword>
<dbReference type="Gene3D" id="3.20.20.140">
    <property type="entry name" value="Metal-dependent hydrolases"/>
    <property type="match status" value="1"/>
</dbReference>
<name>A0A1C7DA99_9SPHN</name>
<dbReference type="Pfam" id="PF04909">
    <property type="entry name" value="Amidohydro_2"/>
    <property type="match status" value="1"/>
</dbReference>
<dbReference type="RefSeq" id="WP_083989448.1">
    <property type="nucleotide sequence ID" value="NZ_CP016545.1"/>
</dbReference>
<dbReference type="GO" id="GO:0019748">
    <property type="term" value="P:secondary metabolic process"/>
    <property type="evidence" value="ECO:0007669"/>
    <property type="project" value="TreeGrafter"/>
</dbReference>
<dbReference type="SUPFAM" id="SSF51556">
    <property type="entry name" value="Metallo-dependent hydrolases"/>
    <property type="match status" value="1"/>
</dbReference>
<feature type="domain" description="Amidohydrolase-related" evidence="2">
    <location>
        <begin position="9"/>
        <end position="307"/>
    </location>
</feature>
<dbReference type="KEGG" id="anh:A6F65_02133"/>
<protein>
    <submittedName>
        <fullName evidence="3">Amidohydrolase</fullName>
    </submittedName>
</protein>
<gene>
    <name evidence="3" type="ORF">A6F65_02133</name>
</gene>
<sequence>MSLADARVIDIHAHAVMEETFGTAGEFGPELTEEDGVPVFRIGSYKLRGVKYRGSAFMDPEVRVAAMDRAGIDWQLLSPNPLTYFHFIPAAEAIAFCRRHNDTMAALASARPDRLGGAAALPMQDVPAAIAELRRAVRELGLKAAYIGTDMPHGLDDPSMDAFYETVCELDVPLFIHPAPAGIDGPAASPALSKYELDIMLGFTMQESIAVATLLFGGVLHRHPRLDVCISHGGGALALVWGRLEHAAHKRAWAPDHLHRDGAFAEQLGRLWYDIHMHDDRALELLVERVGTDRLVYGTNFAGWDAPEKFRVPTMDVPLADNARRLLRG</sequence>
<dbReference type="OrthoDB" id="9799024at2"/>
<keyword evidence="3" id="KW-0378">Hydrolase</keyword>
<dbReference type="InterPro" id="IPR006680">
    <property type="entry name" value="Amidohydro-rel"/>
</dbReference>
<dbReference type="Proteomes" id="UP000092698">
    <property type="component" value="Chromosome"/>
</dbReference>
<evidence type="ECO:0000313" key="4">
    <source>
        <dbReference type="Proteomes" id="UP000092698"/>
    </source>
</evidence>
<dbReference type="GO" id="GO:0016831">
    <property type="term" value="F:carboxy-lyase activity"/>
    <property type="evidence" value="ECO:0007669"/>
    <property type="project" value="InterPro"/>
</dbReference>
<proteinExistence type="predicted"/>
<evidence type="ECO:0000259" key="2">
    <source>
        <dbReference type="Pfam" id="PF04909"/>
    </source>
</evidence>
<reference evidence="3 4" key="1">
    <citation type="submission" date="2016-07" db="EMBL/GenBank/DDBJ databases">
        <title>Complete genome sequence of Altererythrobacter namhicola JCM 16345T, containing esterase-encoding genes.</title>
        <authorList>
            <person name="Cheng H."/>
            <person name="Wu Y.-H."/>
            <person name="Jian S.-L."/>
            <person name="Huo Y.-Y."/>
            <person name="Wang C.-S."/>
            <person name="Xu X.-W."/>
        </authorList>
    </citation>
    <scope>NUCLEOTIDE SEQUENCE [LARGE SCALE GENOMIC DNA]</scope>
    <source>
        <strain evidence="3 4">JCM 16345</strain>
    </source>
</reference>
<dbReference type="AlphaFoldDB" id="A0A1C7DA99"/>
<dbReference type="PATRIC" id="fig|645517.4.peg.2117"/>
<dbReference type="STRING" id="645517.A6F65_02133"/>
<keyword evidence="1" id="KW-0456">Lyase</keyword>
<dbReference type="GO" id="GO:0016787">
    <property type="term" value="F:hydrolase activity"/>
    <property type="evidence" value="ECO:0007669"/>
    <property type="project" value="UniProtKB-KW"/>
</dbReference>
<organism evidence="3 4">
    <name type="scientific">Paraurantiacibacter namhicola</name>
    <dbReference type="NCBI Taxonomy" id="645517"/>
    <lineage>
        <taxon>Bacteria</taxon>
        <taxon>Pseudomonadati</taxon>
        <taxon>Pseudomonadota</taxon>
        <taxon>Alphaproteobacteria</taxon>
        <taxon>Sphingomonadales</taxon>
        <taxon>Erythrobacteraceae</taxon>
        <taxon>Paraurantiacibacter</taxon>
    </lineage>
</organism>
<dbReference type="PANTHER" id="PTHR21240">
    <property type="entry name" value="2-AMINO-3-CARBOXYLMUCONATE-6-SEMIALDEHYDE DECARBOXYLASE"/>
    <property type="match status" value="1"/>
</dbReference>
<evidence type="ECO:0000313" key="3">
    <source>
        <dbReference type="EMBL" id="ANU08419.1"/>
    </source>
</evidence>
<dbReference type="InterPro" id="IPR032466">
    <property type="entry name" value="Metal_Hydrolase"/>
</dbReference>